<comment type="caution">
    <text evidence="7">The sequence shown here is derived from an EMBL/GenBank/DDBJ whole genome shotgun (WGS) entry which is preliminary data.</text>
</comment>
<keyword evidence="8" id="KW-1185">Reference proteome</keyword>
<dbReference type="InterPro" id="IPR005494">
    <property type="entry name" value="GSPS_pre-ATP-grasp-like_dom"/>
</dbReference>
<organism evidence="7 8">
    <name type="scientific">Phenylobacterium ferrooxidans</name>
    <dbReference type="NCBI Taxonomy" id="2982689"/>
    <lineage>
        <taxon>Bacteria</taxon>
        <taxon>Pseudomonadati</taxon>
        <taxon>Pseudomonadota</taxon>
        <taxon>Alphaproteobacteria</taxon>
        <taxon>Caulobacterales</taxon>
        <taxon>Caulobacteraceae</taxon>
        <taxon>Phenylobacterium</taxon>
    </lineage>
</organism>
<dbReference type="SUPFAM" id="SSF56059">
    <property type="entry name" value="Glutathione synthetase ATP-binding domain-like"/>
    <property type="match status" value="1"/>
</dbReference>
<evidence type="ECO:0000256" key="2">
    <source>
        <dbReference type="ARBA" id="ARBA00022723"/>
    </source>
</evidence>
<keyword evidence="3" id="KW-0547">Nucleotide-binding</keyword>
<dbReference type="EMBL" id="JAOTJD010000008">
    <property type="protein sequence ID" value="MFD3263563.1"/>
    <property type="molecule type" value="Genomic_DNA"/>
</dbReference>
<keyword evidence="2" id="KW-0479">Metal-binding</keyword>
<dbReference type="SUPFAM" id="SSF52440">
    <property type="entry name" value="PreATP-grasp domain"/>
    <property type="match status" value="1"/>
</dbReference>
<sequence length="385" mass="42775">MRRLTLEPRPDWREKADAVGFVYHHTDGRAYWDESAAYAFTLAEVEEDLEPAAAELHELCLDLVDEASRSDELMGRLAIPAEHRDFIAGSWRAKEPSLYGRFDFGYDGTAKPKLYEYNADTPTSVFEAATFQWLWLEELLASGALAPGTDQFNSLFEALRDRFATLFPTGGFVHFASDAEAIEDRQTVRFFEDLASQAGLDPKFVAMTDIGVNAEGQFADREGLLLQAAFKLYPWEHMLREPYAAYLATAKVSWLEPPWKAILSNKGILPLLWERHPGHPNLLEAYFEGDAGASALGPRYVRKPLFSREGANVEVVGGDEPVLDQGYGAEGAILQAYHPPPDFDGKRPVVGAWIVGAEPAGVGVREDDSVITKNLARFVPHIIEA</sequence>
<dbReference type="Gene3D" id="3.30.1490.330">
    <property type="match status" value="1"/>
</dbReference>
<keyword evidence="1" id="KW-0436">Ligase</keyword>
<proteinExistence type="predicted"/>
<name>A0ABW6CRW6_9CAUL</name>
<dbReference type="Pfam" id="PF03738">
    <property type="entry name" value="GSP_synth"/>
    <property type="match status" value="1"/>
</dbReference>
<feature type="domain" description="Glutathionylspermidine synthase pre-ATP-grasp-like" evidence="6">
    <location>
        <begin position="12"/>
        <end position="383"/>
    </location>
</feature>
<dbReference type="InterPro" id="IPR016185">
    <property type="entry name" value="PreATP-grasp_dom_sf"/>
</dbReference>
<dbReference type="Proteomes" id="UP001598130">
    <property type="component" value="Unassembled WGS sequence"/>
</dbReference>
<evidence type="ECO:0000256" key="4">
    <source>
        <dbReference type="ARBA" id="ARBA00022840"/>
    </source>
</evidence>
<evidence type="ECO:0000256" key="3">
    <source>
        <dbReference type="ARBA" id="ARBA00022741"/>
    </source>
</evidence>
<keyword evidence="5" id="KW-0460">Magnesium</keyword>
<gene>
    <name evidence="7" type="ORF">OCL97_06220</name>
</gene>
<evidence type="ECO:0000256" key="1">
    <source>
        <dbReference type="ARBA" id="ARBA00022598"/>
    </source>
</evidence>
<keyword evidence="4" id="KW-0067">ATP-binding</keyword>
<evidence type="ECO:0000259" key="6">
    <source>
        <dbReference type="Pfam" id="PF03738"/>
    </source>
</evidence>
<evidence type="ECO:0000313" key="7">
    <source>
        <dbReference type="EMBL" id="MFD3263563.1"/>
    </source>
</evidence>
<evidence type="ECO:0000256" key="5">
    <source>
        <dbReference type="ARBA" id="ARBA00022842"/>
    </source>
</evidence>
<reference evidence="7 8" key="1">
    <citation type="submission" date="2022-09" db="EMBL/GenBank/DDBJ databases">
        <title>New species of Phenylobacterium.</title>
        <authorList>
            <person name="Mieszkin S."/>
        </authorList>
    </citation>
    <scope>NUCLEOTIDE SEQUENCE [LARGE SCALE GENOMIC DNA]</scope>
    <source>
        <strain evidence="7 8">HK31-G</strain>
    </source>
</reference>
<protein>
    <submittedName>
        <fullName evidence="7">Glutathionylspermidine synthase family protein</fullName>
    </submittedName>
</protein>
<evidence type="ECO:0000313" key="8">
    <source>
        <dbReference type="Proteomes" id="UP001598130"/>
    </source>
</evidence>
<dbReference type="RefSeq" id="WP_377368581.1">
    <property type="nucleotide sequence ID" value="NZ_JAOTJD010000008.1"/>
</dbReference>
<accession>A0ABW6CRW6</accession>